<protein>
    <submittedName>
        <fullName evidence="1">(Mediterranean fruit fly) hypothetical protein</fullName>
    </submittedName>
</protein>
<dbReference type="Proteomes" id="UP000606786">
    <property type="component" value="Unassembled WGS sequence"/>
</dbReference>
<organism evidence="1 2">
    <name type="scientific">Ceratitis capitata</name>
    <name type="common">Mediterranean fruit fly</name>
    <name type="synonym">Tephritis capitata</name>
    <dbReference type="NCBI Taxonomy" id="7213"/>
    <lineage>
        <taxon>Eukaryota</taxon>
        <taxon>Metazoa</taxon>
        <taxon>Ecdysozoa</taxon>
        <taxon>Arthropoda</taxon>
        <taxon>Hexapoda</taxon>
        <taxon>Insecta</taxon>
        <taxon>Pterygota</taxon>
        <taxon>Neoptera</taxon>
        <taxon>Endopterygota</taxon>
        <taxon>Diptera</taxon>
        <taxon>Brachycera</taxon>
        <taxon>Muscomorpha</taxon>
        <taxon>Tephritoidea</taxon>
        <taxon>Tephritidae</taxon>
        <taxon>Ceratitis</taxon>
        <taxon>Ceratitis</taxon>
    </lineage>
</organism>
<evidence type="ECO:0000313" key="1">
    <source>
        <dbReference type="EMBL" id="CAD7000523.1"/>
    </source>
</evidence>
<dbReference type="AlphaFoldDB" id="A0A811UU27"/>
<sequence>MSKPNYWTTSSIICQRFLNVFSNCYKKEIGSFYLKVTYLIRNFTFAVEHGLRETFTKSNTIILAQLQHPTTRCHLPSYDICLCQDCRDTLKESVKRCLRAQVRTEECIVEHLR</sequence>
<dbReference type="EMBL" id="CAJHJT010000012">
    <property type="protein sequence ID" value="CAD7000523.1"/>
    <property type="molecule type" value="Genomic_DNA"/>
</dbReference>
<keyword evidence="2" id="KW-1185">Reference proteome</keyword>
<accession>A0A811UU27</accession>
<name>A0A811UU27_CERCA</name>
<reference evidence="1" key="1">
    <citation type="submission" date="2020-11" db="EMBL/GenBank/DDBJ databases">
        <authorList>
            <person name="Whitehead M."/>
        </authorList>
    </citation>
    <scope>NUCLEOTIDE SEQUENCE</scope>
    <source>
        <strain evidence="1">EGII</strain>
    </source>
</reference>
<gene>
    <name evidence="1" type="ORF">CCAP1982_LOCUS9001</name>
</gene>
<proteinExistence type="predicted"/>
<evidence type="ECO:0000313" key="2">
    <source>
        <dbReference type="Proteomes" id="UP000606786"/>
    </source>
</evidence>
<comment type="caution">
    <text evidence="1">The sequence shown here is derived from an EMBL/GenBank/DDBJ whole genome shotgun (WGS) entry which is preliminary data.</text>
</comment>